<evidence type="ECO:0000313" key="1">
    <source>
        <dbReference type="EMBL" id="DAE14538.1"/>
    </source>
</evidence>
<dbReference type="EMBL" id="BK015585">
    <property type="protein sequence ID" value="DAE14538.1"/>
    <property type="molecule type" value="Genomic_DNA"/>
</dbReference>
<sequence>MRSHYRRVIFRSYPRPERIEFLRSIPRPKRIEYKPLSQANVSVYAIIAYFMLKWNSKLC</sequence>
<proteinExistence type="predicted"/>
<name>A0A8S5Q6F0_9VIRU</name>
<organism evidence="1">
    <name type="scientific">Inoviridae sp. ctsTh7</name>
    <dbReference type="NCBI Taxonomy" id="2825785"/>
    <lineage>
        <taxon>Viruses</taxon>
        <taxon>Monodnaviria</taxon>
        <taxon>Loebvirae</taxon>
        <taxon>Hofneiviricota</taxon>
        <taxon>Faserviricetes</taxon>
        <taxon>Tubulavirales</taxon>
        <taxon>Inoviridae</taxon>
    </lineage>
</organism>
<reference evidence="1" key="1">
    <citation type="journal article" date="2021" name="Proc. Natl. Acad. Sci. U.S.A.">
        <title>A Catalog of Tens of Thousands of Viruses from Human Metagenomes Reveals Hidden Associations with Chronic Diseases.</title>
        <authorList>
            <person name="Tisza M.J."/>
            <person name="Buck C.B."/>
        </authorList>
    </citation>
    <scope>NUCLEOTIDE SEQUENCE</scope>
    <source>
        <strain evidence="1">CtsTh7</strain>
    </source>
</reference>
<accession>A0A8S5Q6F0</accession>
<protein>
    <submittedName>
        <fullName evidence="1">Uncharacterized protein</fullName>
    </submittedName>
</protein>